<evidence type="ECO:0000256" key="1">
    <source>
        <dbReference type="SAM" id="MobiDB-lite"/>
    </source>
</evidence>
<proteinExistence type="predicted"/>
<gene>
    <name evidence="2" type="ORF">O3M35_010330</name>
</gene>
<accession>A0AAW1D4N7</accession>
<name>A0AAW1D4N7_9HEMI</name>
<feature type="region of interest" description="Disordered" evidence="1">
    <location>
        <begin position="1"/>
        <end position="26"/>
    </location>
</feature>
<evidence type="ECO:0000313" key="3">
    <source>
        <dbReference type="Proteomes" id="UP001461498"/>
    </source>
</evidence>
<dbReference type="Proteomes" id="UP001461498">
    <property type="component" value="Unassembled WGS sequence"/>
</dbReference>
<reference evidence="2 3" key="1">
    <citation type="submission" date="2022-12" db="EMBL/GenBank/DDBJ databases">
        <title>Chromosome-level genome assembly of true bugs.</title>
        <authorList>
            <person name="Ma L."/>
            <person name="Li H."/>
        </authorList>
    </citation>
    <scope>NUCLEOTIDE SEQUENCE [LARGE SCALE GENOMIC DNA]</scope>
    <source>
        <strain evidence="2">Lab_2022b</strain>
    </source>
</reference>
<evidence type="ECO:0000313" key="2">
    <source>
        <dbReference type="EMBL" id="KAK9503862.1"/>
    </source>
</evidence>
<organism evidence="2 3">
    <name type="scientific">Rhynocoris fuscipes</name>
    <dbReference type="NCBI Taxonomy" id="488301"/>
    <lineage>
        <taxon>Eukaryota</taxon>
        <taxon>Metazoa</taxon>
        <taxon>Ecdysozoa</taxon>
        <taxon>Arthropoda</taxon>
        <taxon>Hexapoda</taxon>
        <taxon>Insecta</taxon>
        <taxon>Pterygota</taxon>
        <taxon>Neoptera</taxon>
        <taxon>Paraneoptera</taxon>
        <taxon>Hemiptera</taxon>
        <taxon>Heteroptera</taxon>
        <taxon>Panheteroptera</taxon>
        <taxon>Cimicomorpha</taxon>
        <taxon>Reduviidae</taxon>
        <taxon>Harpactorinae</taxon>
        <taxon>Harpactorini</taxon>
        <taxon>Rhynocoris</taxon>
    </lineage>
</organism>
<dbReference type="EMBL" id="JAPXFL010000007">
    <property type="protein sequence ID" value="KAK9503862.1"/>
    <property type="molecule type" value="Genomic_DNA"/>
</dbReference>
<keyword evidence="3" id="KW-1185">Reference proteome</keyword>
<sequence length="101" mass="10991">MTTNLGRAFGRLSRAGPKPFPLLPGLRLTPTSEWNATVAKTTTPRPKGPTLIDSVTDVLKTHKLEWVIGPGLQISLYADDKGLFKIEAGNDNSTQGEFKLE</sequence>
<comment type="caution">
    <text evidence="2">The sequence shown here is derived from an EMBL/GenBank/DDBJ whole genome shotgun (WGS) entry which is preliminary data.</text>
</comment>
<dbReference type="AlphaFoldDB" id="A0AAW1D4N7"/>
<protein>
    <submittedName>
        <fullName evidence="2">Uncharacterized protein</fullName>
    </submittedName>
</protein>